<dbReference type="EMBL" id="JANPWB010000001">
    <property type="protein sequence ID" value="KAJ1216087.1"/>
    <property type="molecule type" value="Genomic_DNA"/>
</dbReference>
<proteinExistence type="predicted"/>
<dbReference type="AlphaFoldDB" id="A0AAV7WT12"/>
<accession>A0AAV7WT12</accession>
<evidence type="ECO:0000313" key="3">
    <source>
        <dbReference type="Proteomes" id="UP001066276"/>
    </source>
</evidence>
<comment type="caution">
    <text evidence="2">The sequence shown here is derived from an EMBL/GenBank/DDBJ whole genome shotgun (WGS) entry which is preliminary data.</text>
</comment>
<protein>
    <submittedName>
        <fullName evidence="2">Uncharacterized protein</fullName>
    </submittedName>
</protein>
<dbReference type="Proteomes" id="UP001066276">
    <property type="component" value="Chromosome 1_1"/>
</dbReference>
<evidence type="ECO:0000313" key="2">
    <source>
        <dbReference type="EMBL" id="KAJ1216087.1"/>
    </source>
</evidence>
<reference evidence="2" key="1">
    <citation type="journal article" date="2022" name="bioRxiv">
        <title>Sequencing and chromosome-scale assembly of the giantPleurodeles waltlgenome.</title>
        <authorList>
            <person name="Brown T."/>
            <person name="Elewa A."/>
            <person name="Iarovenko S."/>
            <person name="Subramanian E."/>
            <person name="Araus A.J."/>
            <person name="Petzold A."/>
            <person name="Susuki M."/>
            <person name="Suzuki K.-i.T."/>
            <person name="Hayashi T."/>
            <person name="Toyoda A."/>
            <person name="Oliveira C."/>
            <person name="Osipova E."/>
            <person name="Leigh N.D."/>
            <person name="Simon A."/>
            <person name="Yun M.H."/>
        </authorList>
    </citation>
    <scope>NUCLEOTIDE SEQUENCE</scope>
    <source>
        <strain evidence="2">20211129_DDA</strain>
        <tissue evidence="2">Liver</tissue>
    </source>
</reference>
<organism evidence="2 3">
    <name type="scientific">Pleurodeles waltl</name>
    <name type="common">Iberian ribbed newt</name>
    <dbReference type="NCBI Taxonomy" id="8319"/>
    <lineage>
        <taxon>Eukaryota</taxon>
        <taxon>Metazoa</taxon>
        <taxon>Chordata</taxon>
        <taxon>Craniata</taxon>
        <taxon>Vertebrata</taxon>
        <taxon>Euteleostomi</taxon>
        <taxon>Amphibia</taxon>
        <taxon>Batrachia</taxon>
        <taxon>Caudata</taxon>
        <taxon>Salamandroidea</taxon>
        <taxon>Salamandridae</taxon>
        <taxon>Pleurodelinae</taxon>
        <taxon>Pleurodeles</taxon>
    </lineage>
</organism>
<gene>
    <name evidence="2" type="ORF">NDU88_003693</name>
</gene>
<feature type="compositionally biased region" description="Basic and acidic residues" evidence="1">
    <location>
        <begin position="229"/>
        <end position="250"/>
    </location>
</feature>
<sequence length="277" mass="29063">MSYLLVCPDAQAAKPSAGTIHRWRFLCSLHSEGSRSHTGCQRERPPPLLTPVSQPPWATPSLWRPAFPDSRADLVRRLQSAVWLAGCLETDEKTSTPEPTLRKPPSYWSGLEIPTICHGHGASSAEKSSLSWLGGPSPGEDEVLSAYPGGVVRETLGHRRGGCLLAALRAGAGSWRCPGASGRVGPGSAAGDAGRALGQQSRECRQGAQAACRWVCRLVPGSAAVEGRGSPRELSVEGGLRSEARSRHGPGDAAGCGCCQCLLGAQGASVACSPRRW</sequence>
<evidence type="ECO:0000256" key="1">
    <source>
        <dbReference type="SAM" id="MobiDB-lite"/>
    </source>
</evidence>
<name>A0AAV7WT12_PLEWA</name>
<feature type="region of interest" description="Disordered" evidence="1">
    <location>
        <begin position="33"/>
        <end position="54"/>
    </location>
</feature>
<feature type="compositionally biased region" description="Basic and acidic residues" evidence="1">
    <location>
        <begin position="33"/>
        <end position="45"/>
    </location>
</feature>
<feature type="region of interest" description="Disordered" evidence="1">
    <location>
        <begin position="227"/>
        <end position="250"/>
    </location>
</feature>
<keyword evidence="3" id="KW-1185">Reference proteome</keyword>